<evidence type="ECO:0000313" key="3">
    <source>
        <dbReference type="Proteomes" id="UP000799766"/>
    </source>
</evidence>
<dbReference type="Proteomes" id="UP000799766">
    <property type="component" value="Unassembled WGS sequence"/>
</dbReference>
<dbReference type="AlphaFoldDB" id="A0A6A6NW36"/>
<dbReference type="Pfam" id="PF13424">
    <property type="entry name" value="TPR_12"/>
    <property type="match status" value="1"/>
</dbReference>
<dbReference type="InterPro" id="IPR056681">
    <property type="entry name" value="DUF7779"/>
</dbReference>
<organism evidence="2 3">
    <name type="scientific">Lineolata rhizophorae</name>
    <dbReference type="NCBI Taxonomy" id="578093"/>
    <lineage>
        <taxon>Eukaryota</taxon>
        <taxon>Fungi</taxon>
        <taxon>Dikarya</taxon>
        <taxon>Ascomycota</taxon>
        <taxon>Pezizomycotina</taxon>
        <taxon>Dothideomycetes</taxon>
        <taxon>Dothideomycetes incertae sedis</taxon>
        <taxon>Lineolatales</taxon>
        <taxon>Lineolataceae</taxon>
        <taxon>Lineolata</taxon>
    </lineage>
</organism>
<dbReference type="SUPFAM" id="SSF48452">
    <property type="entry name" value="TPR-like"/>
    <property type="match status" value="1"/>
</dbReference>
<evidence type="ECO:0000259" key="1">
    <source>
        <dbReference type="Pfam" id="PF25000"/>
    </source>
</evidence>
<dbReference type="EMBL" id="MU001685">
    <property type="protein sequence ID" value="KAF2455931.1"/>
    <property type="molecule type" value="Genomic_DNA"/>
</dbReference>
<gene>
    <name evidence="2" type="ORF">BDY21DRAFT_422726</name>
</gene>
<reference evidence="2" key="1">
    <citation type="journal article" date="2020" name="Stud. Mycol.">
        <title>101 Dothideomycetes genomes: a test case for predicting lifestyles and emergence of pathogens.</title>
        <authorList>
            <person name="Haridas S."/>
            <person name="Albert R."/>
            <person name="Binder M."/>
            <person name="Bloem J."/>
            <person name="Labutti K."/>
            <person name="Salamov A."/>
            <person name="Andreopoulos B."/>
            <person name="Baker S."/>
            <person name="Barry K."/>
            <person name="Bills G."/>
            <person name="Bluhm B."/>
            <person name="Cannon C."/>
            <person name="Castanera R."/>
            <person name="Culley D."/>
            <person name="Daum C."/>
            <person name="Ezra D."/>
            <person name="Gonzalez J."/>
            <person name="Henrissat B."/>
            <person name="Kuo A."/>
            <person name="Liang C."/>
            <person name="Lipzen A."/>
            <person name="Lutzoni F."/>
            <person name="Magnuson J."/>
            <person name="Mondo S."/>
            <person name="Nolan M."/>
            <person name="Ohm R."/>
            <person name="Pangilinan J."/>
            <person name="Park H.-J."/>
            <person name="Ramirez L."/>
            <person name="Alfaro M."/>
            <person name="Sun H."/>
            <person name="Tritt A."/>
            <person name="Yoshinaga Y."/>
            <person name="Zwiers L.-H."/>
            <person name="Turgeon B."/>
            <person name="Goodwin S."/>
            <person name="Spatafora J."/>
            <person name="Crous P."/>
            <person name="Grigoriev I."/>
        </authorList>
    </citation>
    <scope>NUCLEOTIDE SEQUENCE</scope>
    <source>
        <strain evidence="2">ATCC 16933</strain>
    </source>
</reference>
<sequence length="543" mass="61024">MPGVIPIACTAFTFNAIFANAKKRAQRRRAYAGETLQCITSAVLSKTFLRIHGSHLMLREQRNNPIREAGKAEQWPPSESACVALDLGFVIESSSAPSAFLGGNMETGKLSRSASGLLKVMSILNNEGMDDEMLKKGISEVTPLATYPKNLDEYTEAREQLLDFFVVYTKEDRQSLCMQPDVQTAIASRMNARECDDAYATAAMAVAEYWELDPEALDKCPVWSSRQSDIICQVGKLESVFRRRIPQQPSDRDLWSPILFLKAAYFTDSWKAIDLAKKSISLVVAEIDEGRISGCARMARAYNVLGLCYTRQKFRNSLAEECFQISVRSYKRLSDAPFSGVWPAVNLAFLHLARGQPNDAEKVLKDAGCLDLAVAFSKDKKNTDFPAEIGAVLRAVGHIKRAEKNYDASAKFHTQALDYRRKAYSSAHFWICDCLHDCAIDMVHLGRRQEAVQFFEKAREIYDNSLNYNFAAQKGRIFWNGSCLLQAMENENHATWMYTGRKGGRRHVTKTAHVETRILQKQLGARVQGTLENEAGNRNVYRA</sequence>
<protein>
    <recommendedName>
        <fullName evidence="1">DUF7779 domain-containing protein</fullName>
    </recommendedName>
</protein>
<proteinExistence type="predicted"/>
<dbReference type="InterPro" id="IPR011990">
    <property type="entry name" value="TPR-like_helical_dom_sf"/>
</dbReference>
<evidence type="ECO:0000313" key="2">
    <source>
        <dbReference type="EMBL" id="KAF2455931.1"/>
    </source>
</evidence>
<accession>A0A6A6NW36</accession>
<dbReference type="Gene3D" id="1.25.40.10">
    <property type="entry name" value="Tetratricopeptide repeat domain"/>
    <property type="match status" value="1"/>
</dbReference>
<feature type="domain" description="DUF7779" evidence="1">
    <location>
        <begin position="108"/>
        <end position="194"/>
    </location>
</feature>
<keyword evidence="3" id="KW-1185">Reference proteome</keyword>
<name>A0A6A6NW36_9PEZI</name>
<dbReference type="Pfam" id="PF25000">
    <property type="entry name" value="DUF7779"/>
    <property type="match status" value="1"/>
</dbReference>